<dbReference type="RefSeq" id="XP_065650335.1">
    <property type="nucleotide sequence ID" value="XM_065794263.1"/>
</dbReference>
<organism evidence="1 2">
    <name type="scientific">Hydra vulgaris</name>
    <name type="common">Hydra</name>
    <name type="synonym">Hydra attenuata</name>
    <dbReference type="NCBI Taxonomy" id="6087"/>
    <lineage>
        <taxon>Eukaryota</taxon>
        <taxon>Metazoa</taxon>
        <taxon>Cnidaria</taxon>
        <taxon>Hydrozoa</taxon>
        <taxon>Hydroidolina</taxon>
        <taxon>Anthoathecata</taxon>
        <taxon>Aplanulata</taxon>
        <taxon>Hydridae</taxon>
        <taxon>Hydra</taxon>
    </lineage>
</organism>
<keyword evidence="1" id="KW-1185">Reference proteome</keyword>
<proteinExistence type="predicted"/>
<reference evidence="2" key="1">
    <citation type="submission" date="2025-08" db="UniProtKB">
        <authorList>
            <consortium name="RefSeq"/>
        </authorList>
    </citation>
    <scope>IDENTIFICATION</scope>
</reference>
<dbReference type="PANTHER" id="PTHR33309:SF1">
    <property type="entry name" value="MYB_SANT-LIKE DNA-BINDING DOMAIN-CONTAINING PROTEIN"/>
    <property type="match status" value="1"/>
</dbReference>
<accession>A0ABM4BMM5</accession>
<evidence type="ECO:0000313" key="1">
    <source>
        <dbReference type="Proteomes" id="UP001652625"/>
    </source>
</evidence>
<name>A0ABM4BMM5_HYDVU</name>
<protein>
    <submittedName>
        <fullName evidence="2">Uncharacterized protein LOC136078489</fullName>
    </submittedName>
</protein>
<dbReference type="Proteomes" id="UP001652625">
    <property type="component" value="Chromosome 03"/>
</dbReference>
<dbReference type="PANTHER" id="PTHR33309">
    <property type="entry name" value="KERATIN, ULTRA HIGH-SULFUR MATRIX PROTEIN-LIKE"/>
    <property type="match status" value="1"/>
</dbReference>
<gene>
    <name evidence="2" type="primary">LOC136078489</name>
</gene>
<evidence type="ECO:0000313" key="2">
    <source>
        <dbReference type="RefSeq" id="XP_065650335.1"/>
    </source>
</evidence>
<dbReference type="GeneID" id="136078489"/>
<sequence>MHANGSSWQVAYQLYFSSKPITFIFCLRIISQYSAILKPVIEVLQSVQVEFPVQMHVQKLFSVVKTHRETPQVTICSKVNKSLEYKQYIISKGIFNSRHYDHVLGLDQHLRNLETNMMSNDIKACKMFVFRQYLGDNDSSSFSNVVKNKSYGDYIIEKLWLLLAVLAIIRNRKTTISFFNNLVWQRCPKATITKRKIIEISVYSSILNYNHGFSSSSCSFKTIGFPGAPFVWTDTHDDLMIREILVIEPYKYKRGSTKRGDAWTKISDILNSIESPKFRVNQRAVIDRFNLLEKSFKKKMSDEEKLSGISPPDLTDTEIGIQEIIDKANIFDNDDAAKNNIEKVQAEEIRRRCLETFAEIKSRNNDGNDTISFLMQQSKTNSDLKKEELKIKVSALEPQREQMENKSLLMAQQQSIYSSMMEQLHEQNVIQQQNQQQLMVSLMQSQQQQTQLFSALIEKLNN</sequence>